<evidence type="ECO:0000313" key="2">
    <source>
        <dbReference type="EMBL" id="ORN25394.1"/>
    </source>
</evidence>
<comment type="caution">
    <text evidence="2">The sequence shown here is derived from an EMBL/GenBank/DDBJ whole genome shotgun (WGS) entry which is preliminary data.</text>
</comment>
<gene>
    <name evidence="2" type="ORF">FAM23169_02200</name>
    <name evidence="1" type="ORF">GKC44_11685</name>
</gene>
<dbReference type="Proteomes" id="UP000193009">
    <property type="component" value="Unassembled WGS sequence"/>
</dbReference>
<sequence>MNTSILYHIWKKPDFYLNKFNQDLKKLPSFGHKQVILDIKKPKQDCFGFLIERQ</sequence>
<reference evidence="1 4" key="2">
    <citation type="submission" date="2019-11" db="EMBL/GenBank/DDBJ databases">
        <title>Draft Genome Sequence of Plant Growth-Promoting Rhizosphere-Associated Bacteria.</title>
        <authorList>
            <person name="Vasilyev I.Y."/>
            <person name="Radchenko V."/>
            <person name="Ilnitskaya E.V."/>
        </authorList>
    </citation>
    <scope>NUCLEOTIDE SEQUENCE [LARGE SCALE GENOMIC DNA]</scope>
    <source>
        <strain evidence="1 4">VRA_07sq_f</strain>
    </source>
</reference>
<dbReference type="KEGG" id="lpar:FAM21731_02231"/>
<dbReference type="STRING" id="152331.FAM21731_02231"/>
<dbReference type="Proteomes" id="UP000491237">
    <property type="component" value="Unassembled WGS sequence"/>
</dbReference>
<dbReference type="EMBL" id="WKKY01000664">
    <property type="protein sequence ID" value="MSE21881.1"/>
    <property type="molecule type" value="Genomic_DNA"/>
</dbReference>
<dbReference type="RefSeq" id="WP_155519313.1">
    <property type="nucleotide sequence ID" value="NZ_CP018796.1"/>
</dbReference>
<keyword evidence="3" id="KW-1185">Reference proteome</keyword>
<name>A0A1X1FBA5_9LACO</name>
<evidence type="ECO:0000313" key="4">
    <source>
        <dbReference type="Proteomes" id="UP000491237"/>
    </source>
</evidence>
<proteinExistence type="predicted"/>
<accession>A0A1X1FBA5</accession>
<organism evidence="2 3">
    <name type="scientific">Lentilactobacillus parabuchneri</name>
    <dbReference type="NCBI Taxonomy" id="152331"/>
    <lineage>
        <taxon>Bacteria</taxon>
        <taxon>Bacillati</taxon>
        <taxon>Bacillota</taxon>
        <taxon>Bacilli</taxon>
        <taxon>Lactobacillales</taxon>
        <taxon>Lactobacillaceae</taxon>
        <taxon>Lentilactobacillus</taxon>
    </lineage>
</organism>
<dbReference type="GeneID" id="69803864"/>
<dbReference type="AlphaFoldDB" id="A0A1X1FBA5"/>
<reference evidence="2 3" key="1">
    <citation type="journal article" date="2017" name="Front. Microbiol.">
        <title>The Histidine Decarboxylase Gene Cluster of Lactobacillus parabuchneri Was Gained by Horizontal Gene Transfer and Is Mobile within the Species.</title>
        <authorList>
            <person name="Wuthrich D."/>
            <person name="Berthoud H."/>
            <person name="Wechsler D."/>
            <person name="Eugster E."/>
            <person name="Irmler S."/>
            <person name="Bruggmann R."/>
        </authorList>
    </citation>
    <scope>NUCLEOTIDE SEQUENCE [LARGE SCALE GENOMIC DNA]</scope>
    <source>
        <strain evidence="2 3">FAM23169</strain>
    </source>
</reference>
<evidence type="ECO:0000313" key="1">
    <source>
        <dbReference type="EMBL" id="MSE21881.1"/>
    </source>
</evidence>
<dbReference type="EMBL" id="MSBD01000051">
    <property type="protein sequence ID" value="ORN25394.1"/>
    <property type="molecule type" value="Genomic_DNA"/>
</dbReference>
<protein>
    <submittedName>
        <fullName evidence="2">Uncharacterized protein</fullName>
    </submittedName>
</protein>
<evidence type="ECO:0000313" key="3">
    <source>
        <dbReference type="Proteomes" id="UP000193009"/>
    </source>
</evidence>